<protein>
    <submittedName>
        <fullName evidence="1">Uncharacterized protein</fullName>
    </submittedName>
</protein>
<dbReference type="AlphaFoldDB" id="A0A2I8F535"/>
<sequence>MLRSADGRCRYYGVLQETARAPRGIGERITALASGGKVYDWMTLISYSACLQRDGNYARESALLRSPGGQQLRIGDSVVLRSST</sequence>
<gene>
    <name evidence="1" type="ORF">C2L65_42705</name>
</gene>
<evidence type="ECO:0000313" key="1">
    <source>
        <dbReference type="EMBL" id="AUT66820.1"/>
    </source>
</evidence>
<reference evidence="1 2" key="1">
    <citation type="submission" date="2018-01" db="EMBL/GenBank/DDBJ databases">
        <title>Species boundaries and ecological features among Paraburkholderia terrae DSMZ17804T, P. hospita DSMZ17164T and P. caribensis DSMZ13236T.</title>
        <authorList>
            <person name="Pratama A.A."/>
        </authorList>
    </citation>
    <scope>NUCLEOTIDE SEQUENCE [LARGE SCALE GENOMIC DNA]</scope>
    <source>
        <strain evidence="1 2">DSM 17804</strain>
    </source>
</reference>
<dbReference type="Proteomes" id="UP000243502">
    <property type="component" value="Chromosome 4"/>
</dbReference>
<accession>A0A2I8F535</accession>
<proteinExistence type="predicted"/>
<name>A0A2I8F535_9BURK</name>
<dbReference type="KEGG" id="pter:C2L65_42705"/>
<organism evidence="1 2">
    <name type="scientific">Paraburkholderia terrae</name>
    <dbReference type="NCBI Taxonomy" id="311230"/>
    <lineage>
        <taxon>Bacteria</taxon>
        <taxon>Pseudomonadati</taxon>
        <taxon>Pseudomonadota</taxon>
        <taxon>Betaproteobacteria</taxon>
        <taxon>Burkholderiales</taxon>
        <taxon>Burkholderiaceae</taxon>
        <taxon>Paraburkholderia</taxon>
    </lineage>
</organism>
<dbReference type="EMBL" id="CP026114">
    <property type="protein sequence ID" value="AUT66820.1"/>
    <property type="molecule type" value="Genomic_DNA"/>
</dbReference>
<evidence type="ECO:0000313" key="2">
    <source>
        <dbReference type="Proteomes" id="UP000243502"/>
    </source>
</evidence>